<dbReference type="GO" id="GO:0008474">
    <property type="term" value="F:palmitoyl-(protein) hydrolase activity"/>
    <property type="evidence" value="ECO:0007669"/>
    <property type="project" value="UniProtKB-EC"/>
</dbReference>
<dbReference type="GO" id="GO:0005764">
    <property type="term" value="C:lysosome"/>
    <property type="evidence" value="ECO:0007669"/>
    <property type="project" value="TreeGrafter"/>
</dbReference>
<keyword evidence="4 9" id="KW-0732">Signal</keyword>
<feature type="chain" id="PRO_5002336300" description="Palmitoyl-protein thioesterase 1" evidence="9">
    <location>
        <begin position="17"/>
        <end position="231"/>
    </location>
</feature>
<keyword evidence="6" id="KW-1015">Disulfide bond</keyword>
<organism evidence="10 11">
    <name type="scientific">Dictyocaulus viviparus</name>
    <name type="common">Bovine lungworm</name>
    <dbReference type="NCBI Taxonomy" id="29172"/>
    <lineage>
        <taxon>Eukaryota</taxon>
        <taxon>Metazoa</taxon>
        <taxon>Ecdysozoa</taxon>
        <taxon>Nematoda</taxon>
        <taxon>Chromadorea</taxon>
        <taxon>Rhabditida</taxon>
        <taxon>Rhabditina</taxon>
        <taxon>Rhabditomorpha</taxon>
        <taxon>Strongyloidea</taxon>
        <taxon>Metastrongylidae</taxon>
        <taxon>Dictyocaulus</taxon>
    </lineage>
</organism>
<sequence>MRKIFLFIVSIAAVLCSYNISHYHDRPQSRPKKITLKAIPVVLWHGMENRIGDCCCNPLSMGYIKTLIESNVEGVYVKSLMFGSNIASTSVAERQIKYGIQTLLNIIDISSKDIELSFMANVNDLVANACEQIRNDTQLQFGYNAIGFSQGAQFLRAVAQRCPYPPIKNLISGDTWLCNVIRKLLDLGAYKDYVQKSIVQAQYWHDPLHEEEYKKGSIFLADINNERVCAV</sequence>
<reference evidence="11" key="2">
    <citation type="journal article" date="2016" name="Sci. Rep.">
        <title>Dictyocaulus viviparus genome, variome and transcriptome elucidate lungworm biology and support future intervention.</title>
        <authorList>
            <person name="McNulty S.N."/>
            <person name="Strube C."/>
            <person name="Rosa B.A."/>
            <person name="Martin J.C."/>
            <person name="Tyagi R."/>
            <person name="Choi Y.J."/>
            <person name="Wang Q."/>
            <person name="Hallsworth Pepin K."/>
            <person name="Zhang X."/>
            <person name="Ozersky P."/>
            <person name="Wilson R.K."/>
            <person name="Sternberg P.W."/>
            <person name="Gasser R.B."/>
            <person name="Mitreva M."/>
        </authorList>
    </citation>
    <scope>NUCLEOTIDE SEQUENCE [LARGE SCALE GENOMIC DNA]</scope>
    <source>
        <strain evidence="11">HannoverDv2000</strain>
    </source>
</reference>
<evidence type="ECO:0000256" key="6">
    <source>
        <dbReference type="ARBA" id="ARBA00023157"/>
    </source>
</evidence>
<dbReference type="PANTHER" id="PTHR11247">
    <property type="entry name" value="PALMITOYL-PROTEIN THIOESTERASE/DOLICHYLDIPHOSPHATASE 1"/>
    <property type="match status" value="1"/>
</dbReference>
<feature type="signal peptide" evidence="9">
    <location>
        <begin position="1"/>
        <end position="16"/>
    </location>
</feature>
<dbReference type="EC" id="3.1.2.22" evidence="2"/>
<evidence type="ECO:0000256" key="7">
    <source>
        <dbReference type="ARBA" id="ARBA00023180"/>
    </source>
</evidence>
<protein>
    <recommendedName>
        <fullName evidence="3">Palmitoyl-protein thioesterase 1</fullName>
        <ecNumber evidence="2">3.1.2.22</ecNumber>
    </recommendedName>
    <alternativeName>
        <fullName evidence="8">Palmitoyl-protein hydrolase 1</fullName>
    </alternativeName>
</protein>
<name>A0A0D8Y7J6_DICVI</name>
<dbReference type="InterPro" id="IPR029058">
    <property type="entry name" value="AB_hydrolase_fold"/>
</dbReference>
<dbReference type="Gene3D" id="3.40.50.1820">
    <property type="entry name" value="alpha/beta hydrolase"/>
    <property type="match status" value="1"/>
</dbReference>
<evidence type="ECO:0000256" key="8">
    <source>
        <dbReference type="ARBA" id="ARBA00031934"/>
    </source>
</evidence>
<evidence type="ECO:0000256" key="2">
    <source>
        <dbReference type="ARBA" id="ARBA00012423"/>
    </source>
</evidence>
<dbReference type="STRING" id="29172.A0A0D8Y7J6"/>
<dbReference type="PRINTS" id="PR00414">
    <property type="entry name" value="PPTHIESTRASE"/>
</dbReference>
<dbReference type="SUPFAM" id="SSF53474">
    <property type="entry name" value="alpha/beta-Hydrolases"/>
    <property type="match status" value="1"/>
</dbReference>
<evidence type="ECO:0000256" key="9">
    <source>
        <dbReference type="SAM" id="SignalP"/>
    </source>
</evidence>
<evidence type="ECO:0000313" key="10">
    <source>
        <dbReference type="EMBL" id="KJH50576.1"/>
    </source>
</evidence>
<reference evidence="10 11" key="1">
    <citation type="submission" date="2013-11" db="EMBL/GenBank/DDBJ databases">
        <title>Draft genome of the bovine lungworm Dictyocaulus viviparus.</title>
        <authorList>
            <person name="Mitreva M."/>
        </authorList>
    </citation>
    <scope>NUCLEOTIDE SEQUENCE [LARGE SCALE GENOMIC DNA]</scope>
    <source>
        <strain evidence="10 11">HannoverDv2000</strain>
    </source>
</reference>
<keyword evidence="11" id="KW-1185">Reference proteome</keyword>
<dbReference type="AlphaFoldDB" id="A0A0D8Y7J6"/>
<dbReference type="Pfam" id="PF02089">
    <property type="entry name" value="Palm_thioest"/>
    <property type="match status" value="1"/>
</dbReference>
<gene>
    <name evidence="10" type="ORF">DICVIV_03250</name>
</gene>
<evidence type="ECO:0000256" key="1">
    <source>
        <dbReference type="ARBA" id="ARBA00010758"/>
    </source>
</evidence>
<dbReference type="OrthoDB" id="10263094at2759"/>
<dbReference type="PANTHER" id="PTHR11247:SF8">
    <property type="entry name" value="PALMITOYL-PROTEIN THIOESTERASE 1"/>
    <property type="match status" value="1"/>
</dbReference>
<dbReference type="GO" id="GO:0006898">
    <property type="term" value="P:receptor-mediated endocytosis"/>
    <property type="evidence" value="ECO:0007669"/>
    <property type="project" value="TreeGrafter"/>
</dbReference>
<evidence type="ECO:0000256" key="4">
    <source>
        <dbReference type="ARBA" id="ARBA00022729"/>
    </source>
</evidence>
<keyword evidence="5" id="KW-0378">Hydrolase</keyword>
<accession>A0A0D8Y7J6</accession>
<dbReference type="Proteomes" id="UP000053766">
    <property type="component" value="Unassembled WGS sequence"/>
</dbReference>
<keyword evidence="7" id="KW-0325">Glycoprotein</keyword>
<evidence type="ECO:0000256" key="5">
    <source>
        <dbReference type="ARBA" id="ARBA00022801"/>
    </source>
</evidence>
<dbReference type="InterPro" id="IPR002472">
    <property type="entry name" value="Palm_thioest"/>
</dbReference>
<comment type="similarity">
    <text evidence="1">Belongs to the palmitoyl-protein thioesterase family.</text>
</comment>
<proteinExistence type="inferred from homology"/>
<evidence type="ECO:0000256" key="3">
    <source>
        <dbReference type="ARBA" id="ARBA00014212"/>
    </source>
</evidence>
<dbReference type="EMBL" id="KN716202">
    <property type="protein sequence ID" value="KJH50576.1"/>
    <property type="molecule type" value="Genomic_DNA"/>
</dbReference>
<evidence type="ECO:0000313" key="11">
    <source>
        <dbReference type="Proteomes" id="UP000053766"/>
    </source>
</evidence>